<proteinExistence type="inferred from homology"/>
<dbReference type="Pfam" id="PF04548">
    <property type="entry name" value="AIG1"/>
    <property type="match status" value="1"/>
</dbReference>
<dbReference type="InterPro" id="IPR027417">
    <property type="entry name" value="P-loop_NTPase"/>
</dbReference>
<keyword evidence="8" id="KW-1185">Reference proteome</keyword>
<evidence type="ECO:0000259" key="6">
    <source>
        <dbReference type="PROSITE" id="PS51720"/>
    </source>
</evidence>
<evidence type="ECO:0000313" key="8">
    <source>
        <dbReference type="Proteomes" id="UP000694402"/>
    </source>
</evidence>
<dbReference type="SUPFAM" id="SSF52540">
    <property type="entry name" value="P-loop containing nucleoside triphosphate hydrolases"/>
    <property type="match status" value="1"/>
</dbReference>
<reference evidence="7" key="1">
    <citation type="submission" date="2025-08" db="UniProtKB">
        <authorList>
            <consortium name="Ensembl"/>
        </authorList>
    </citation>
    <scope>IDENTIFICATION</scope>
</reference>
<protein>
    <submittedName>
        <fullName evidence="7">Uncharacterized protein</fullName>
    </submittedName>
</protein>
<dbReference type="GO" id="GO:0042981">
    <property type="term" value="P:regulation of apoptotic process"/>
    <property type="evidence" value="ECO:0007669"/>
    <property type="project" value="InterPro"/>
</dbReference>
<feature type="domain" description="AIG1-type G" evidence="6">
    <location>
        <begin position="34"/>
        <end position="240"/>
    </location>
</feature>
<evidence type="ECO:0000259" key="5">
    <source>
        <dbReference type="PROSITE" id="PS50209"/>
    </source>
</evidence>
<feature type="coiled-coil region" evidence="4">
    <location>
        <begin position="237"/>
        <end position="301"/>
    </location>
</feature>
<evidence type="ECO:0000256" key="1">
    <source>
        <dbReference type="ARBA" id="ARBA00008535"/>
    </source>
</evidence>
<dbReference type="CDD" id="cd01671">
    <property type="entry name" value="CARD"/>
    <property type="match status" value="1"/>
</dbReference>
<dbReference type="PROSITE" id="PS50209">
    <property type="entry name" value="CARD"/>
    <property type="match status" value="1"/>
</dbReference>
<dbReference type="GeneTree" id="ENSGT00940000166743"/>
<keyword evidence="2" id="KW-0547">Nucleotide-binding</keyword>
<evidence type="ECO:0000313" key="7">
    <source>
        <dbReference type="Ensembl" id="ENSOTSP00005012414.2"/>
    </source>
</evidence>
<dbReference type="GO" id="GO:0005525">
    <property type="term" value="F:GTP binding"/>
    <property type="evidence" value="ECO:0007669"/>
    <property type="project" value="UniProtKB-KW"/>
</dbReference>
<reference evidence="7" key="2">
    <citation type="submission" date="2025-09" db="UniProtKB">
        <authorList>
            <consortium name="Ensembl"/>
        </authorList>
    </citation>
    <scope>IDENTIFICATION</scope>
</reference>
<dbReference type="Ensembl" id="ENSOTST00005013614.2">
    <property type="protein sequence ID" value="ENSOTSP00005012414.2"/>
    <property type="gene ID" value="ENSOTSG00005006422.2"/>
</dbReference>
<dbReference type="Proteomes" id="UP000694402">
    <property type="component" value="Unassembled WGS sequence"/>
</dbReference>
<comment type="similarity">
    <text evidence="1">Belongs to the TRAFAC class TrmE-Era-EngA-EngB-Septin-like GTPase superfamily. AIG1/Toc34/Toc159-like paraseptin GTPase family. IAN subfamily.</text>
</comment>
<dbReference type="Gene3D" id="3.40.50.300">
    <property type="entry name" value="P-loop containing nucleotide triphosphate hydrolases"/>
    <property type="match status" value="1"/>
</dbReference>
<dbReference type="Gene3D" id="1.10.533.10">
    <property type="entry name" value="Death Domain, Fas"/>
    <property type="match status" value="1"/>
</dbReference>
<dbReference type="SUPFAM" id="SSF47986">
    <property type="entry name" value="DEATH domain"/>
    <property type="match status" value="1"/>
</dbReference>
<evidence type="ECO:0000256" key="2">
    <source>
        <dbReference type="ARBA" id="ARBA00022741"/>
    </source>
</evidence>
<dbReference type="AlphaFoldDB" id="A0A8C8CJ29"/>
<dbReference type="InterPro" id="IPR011029">
    <property type="entry name" value="DEATH-like_dom_sf"/>
</dbReference>
<dbReference type="InterPro" id="IPR001315">
    <property type="entry name" value="CARD"/>
</dbReference>
<accession>A0A8C8CJ29</accession>
<evidence type="ECO:0000256" key="4">
    <source>
        <dbReference type="SAM" id="Coils"/>
    </source>
</evidence>
<dbReference type="Pfam" id="PF00619">
    <property type="entry name" value="CARD"/>
    <property type="match status" value="1"/>
</dbReference>
<dbReference type="PANTHER" id="PTHR10903:SF188">
    <property type="entry name" value="GTPASE IMAP FAMILY MEMBER 2-LIKE-RELATED"/>
    <property type="match status" value="1"/>
</dbReference>
<keyword evidence="4" id="KW-0175">Coiled coil</keyword>
<sequence length="556" mass="64516">MDSCNYEKKTLVTFYASENNPLIASDESEDVVIFEELDFVLIGCHGAGKNTAGNIILNKKEFNYWTSWSKQAVKKETKLGSRRITVIRTAGWSGRSSKDETKQQIIESVRSSFKDGPDAILLVIRIGCTDSLKPTLSIFTNEEGERSTYEDTFIERALNKTVVLFTNEEELDKLHLTIERYITDYNLEGLIEKCDGRYCVLSDKKSRKVQNSKLIKQLEEMISENRHENCQVEERCMGTLEKIVEKTTNLITNLEKKIARLEEKMRSCKIKRDLESCEREIEKLQKTIKQKNKELQEVKACIEKLSPKVKTDNQTQTEEDNDSQRLRDEAINKDNLVYELSATKAQLEKELRTAEEELKSTEGKWRRTEEELRRTKADLEEQLRTAEEELRRTKADLEEQLRRRKKELEKAKKTGESKNTELYFKLSKVLNRKSLTSYCKEEISQKNIKIEMTQRSCIDFPANPSTPIGQAFITKHKTELVNRLGLLLPILLSLQDRGVLSQEEIEEVECKDTKSQQNQALLNMVVRKGTRAQDYFYLALRESDLLLVEDLCNCRK</sequence>
<dbReference type="PANTHER" id="PTHR10903">
    <property type="entry name" value="GTPASE, IMAP FAMILY MEMBER-RELATED"/>
    <property type="match status" value="1"/>
</dbReference>
<organism evidence="7 8">
    <name type="scientific">Oncorhynchus tshawytscha</name>
    <name type="common">Chinook salmon</name>
    <name type="synonym">Salmo tshawytscha</name>
    <dbReference type="NCBI Taxonomy" id="74940"/>
    <lineage>
        <taxon>Eukaryota</taxon>
        <taxon>Metazoa</taxon>
        <taxon>Chordata</taxon>
        <taxon>Craniata</taxon>
        <taxon>Vertebrata</taxon>
        <taxon>Euteleostomi</taxon>
        <taxon>Actinopterygii</taxon>
        <taxon>Neopterygii</taxon>
        <taxon>Teleostei</taxon>
        <taxon>Protacanthopterygii</taxon>
        <taxon>Salmoniformes</taxon>
        <taxon>Salmonidae</taxon>
        <taxon>Salmoninae</taxon>
        <taxon>Oncorhynchus</taxon>
    </lineage>
</organism>
<evidence type="ECO:0000256" key="3">
    <source>
        <dbReference type="ARBA" id="ARBA00023134"/>
    </source>
</evidence>
<keyword evidence="3" id="KW-0342">GTP-binding</keyword>
<dbReference type="PROSITE" id="PS51720">
    <property type="entry name" value="G_AIG1"/>
    <property type="match status" value="1"/>
</dbReference>
<gene>
    <name evidence="7" type="primary">LOC112259890</name>
</gene>
<name>A0A8C8CJ29_ONCTS</name>
<dbReference type="InterPro" id="IPR006703">
    <property type="entry name" value="G_AIG1"/>
</dbReference>
<dbReference type="InterPro" id="IPR045058">
    <property type="entry name" value="GIMA/IAN/Toc"/>
</dbReference>
<feature type="domain" description="CARD" evidence="5">
    <location>
        <begin position="465"/>
        <end position="551"/>
    </location>
</feature>
<feature type="coiled-coil region" evidence="4">
    <location>
        <begin position="337"/>
        <end position="418"/>
    </location>
</feature>